<dbReference type="PANTHER" id="PTHR43003">
    <property type="entry name" value="DNA-3-METHYLADENINE GLYCOSYLASE"/>
    <property type="match status" value="1"/>
</dbReference>
<dbReference type="RefSeq" id="WP_268924560.1">
    <property type="nucleotide sequence ID" value="NZ_JAPTGB010000006.1"/>
</dbReference>
<protein>
    <submittedName>
        <fullName evidence="4">DNA-3-methyladenine glycosylase 2 family protein</fullName>
    </submittedName>
</protein>
<sequence>MKAADPTLGAAIDRLGHPNRPLMPDLFAALVNCVIAQQISTKAAETVQGRVVDRCGGSVTPEQIVRFSEEEIQSLGMSRRKAGYIRGIALAFVSGQIDAEKLRDAEEDRIIRELTALPGIGIWTAEMLMLHSLQRPDICSWNDLGIRRGMMRLYGMETISKDEFEGLRRRYSPYGSVASIYLWALAHL</sequence>
<gene>
    <name evidence="4" type="ORF">O0S10_03750</name>
</gene>
<evidence type="ECO:0000313" key="5">
    <source>
        <dbReference type="Proteomes" id="UP001141422"/>
    </source>
</evidence>
<dbReference type="CDD" id="cd00056">
    <property type="entry name" value="ENDO3c"/>
    <property type="match status" value="1"/>
</dbReference>
<feature type="domain" description="HhH-GPD" evidence="3">
    <location>
        <begin position="35"/>
        <end position="187"/>
    </location>
</feature>
<reference evidence="4" key="1">
    <citation type="submission" date="2022-12" db="EMBL/GenBank/DDBJ databases">
        <title>Isolation and characterisation of novel Methanocorpusculum spp. from native Australian herbivores indicates the genus is ancestrally host-associated.</title>
        <authorList>
            <person name="Volmer J.G."/>
            <person name="Soo R.M."/>
            <person name="Evans P.N."/>
            <person name="Hoedt E.C."/>
            <person name="Astorga Alsina A.L."/>
            <person name="Woodcroft B.J."/>
            <person name="Tyson G.W."/>
            <person name="Hugenholtz P."/>
            <person name="Morrison M."/>
        </authorList>
    </citation>
    <scope>NUCLEOTIDE SEQUENCE</scope>
    <source>
        <strain evidence="4">MG</strain>
    </source>
</reference>
<dbReference type="Pfam" id="PF00730">
    <property type="entry name" value="HhH-GPD"/>
    <property type="match status" value="1"/>
</dbReference>
<dbReference type="Gene3D" id="1.10.1670.40">
    <property type="match status" value="1"/>
</dbReference>
<dbReference type="Proteomes" id="UP001141422">
    <property type="component" value="Unassembled WGS sequence"/>
</dbReference>
<evidence type="ECO:0000256" key="1">
    <source>
        <dbReference type="ARBA" id="ARBA00022763"/>
    </source>
</evidence>
<proteinExistence type="predicted"/>
<comment type="caution">
    <text evidence="4">The sequence shown here is derived from an EMBL/GenBank/DDBJ whole genome shotgun (WGS) entry which is preliminary data.</text>
</comment>
<keyword evidence="2" id="KW-0234">DNA repair</keyword>
<keyword evidence="5" id="KW-1185">Reference proteome</keyword>
<accession>A0ABT4IG56</accession>
<dbReference type="InterPro" id="IPR011257">
    <property type="entry name" value="DNA_glycosylase"/>
</dbReference>
<dbReference type="InterPro" id="IPR051912">
    <property type="entry name" value="Alkylbase_DNA_Glycosylase/TA"/>
</dbReference>
<evidence type="ECO:0000256" key="2">
    <source>
        <dbReference type="ARBA" id="ARBA00023204"/>
    </source>
</evidence>
<dbReference type="Gene3D" id="1.10.340.30">
    <property type="entry name" value="Hypothetical protein, domain 2"/>
    <property type="match status" value="1"/>
</dbReference>
<dbReference type="InterPro" id="IPR003265">
    <property type="entry name" value="HhH-GPD_domain"/>
</dbReference>
<dbReference type="SMART" id="SM00478">
    <property type="entry name" value="ENDO3c"/>
    <property type="match status" value="1"/>
</dbReference>
<dbReference type="EMBL" id="JAPTGB010000006">
    <property type="protein sequence ID" value="MCZ0860344.1"/>
    <property type="molecule type" value="Genomic_DNA"/>
</dbReference>
<keyword evidence="1" id="KW-0227">DNA damage</keyword>
<dbReference type="SUPFAM" id="SSF48150">
    <property type="entry name" value="DNA-glycosylase"/>
    <property type="match status" value="1"/>
</dbReference>
<evidence type="ECO:0000313" key="4">
    <source>
        <dbReference type="EMBL" id="MCZ0860344.1"/>
    </source>
</evidence>
<evidence type="ECO:0000259" key="3">
    <source>
        <dbReference type="SMART" id="SM00478"/>
    </source>
</evidence>
<organism evidence="4 5">
    <name type="scientific">Methanocorpusculum petauri</name>
    <dbReference type="NCBI Taxonomy" id="3002863"/>
    <lineage>
        <taxon>Archaea</taxon>
        <taxon>Methanobacteriati</taxon>
        <taxon>Methanobacteriota</taxon>
        <taxon>Stenosarchaea group</taxon>
        <taxon>Methanomicrobia</taxon>
        <taxon>Methanomicrobiales</taxon>
        <taxon>Methanocorpusculaceae</taxon>
        <taxon>Methanocorpusculum</taxon>
    </lineage>
</organism>
<name>A0ABT4IG56_9EURY</name>
<dbReference type="PANTHER" id="PTHR43003:SF5">
    <property type="entry name" value="DNA-3-METHYLADENINE GLYCOSYLASE"/>
    <property type="match status" value="1"/>
</dbReference>